<feature type="chain" id="PRO_5018592960" evidence="1">
    <location>
        <begin position="23"/>
        <end position="131"/>
    </location>
</feature>
<proteinExistence type="predicted"/>
<evidence type="ECO:0000313" key="3">
    <source>
        <dbReference type="Proteomes" id="UP000270757"/>
    </source>
</evidence>
<reference evidence="2 3" key="1">
    <citation type="submission" date="2018-09" db="EMBL/GenBank/DDBJ databases">
        <title>Draft genome sequences of Legionella taurinensis isolated from water samples.</title>
        <authorList>
            <person name="Chakeri A."/>
            <person name="Allerberger F."/>
            <person name="Kundi M."/>
            <person name="Ruppitsch W."/>
            <person name="Schmid D."/>
        </authorList>
    </citation>
    <scope>NUCLEOTIDE SEQUENCE [LARGE SCALE GENOMIC DNA]</scope>
    <source>
        <strain evidence="2 3">4570-18-6</strain>
    </source>
</reference>
<name>A0A3A5L8G3_9GAMM</name>
<dbReference type="RefSeq" id="WP_115300445.1">
    <property type="nucleotide sequence ID" value="NZ_CAAAIR010000009.1"/>
</dbReference>
<comment type="caution">
    <text evidence="2">The sequence shown here is derived from an EMBL/GenBank/DDBJ whole genome shotgun (WGS) entry which is preliminary data.</text>
</comment>
<organism evidence="2 3">
    <name type="scientific">Legionella taurinensis</name>
    <dbReference type="NCBI Taxonomy" id="70611"/>
    <lineage>
        <taxon>Bacteria</taxon>
        <taxon>Pseudomonadati</taxon>
        <taxon>Pseudomonadota</taxon>
        <taxon>Gammaproteobacteria</taxon>
        <taxon>Legionellales</taxon>
        <taxon>Legionellaceae</taxon>
        <taxon>Legionella</taxon>
    </lineage>
</organism>
<accession>A0A3A5L8G3</accession>
<keyword evidence="1" id="KW-0732">Signal</keyword>
<protein>
    <submittedName>
        <fullName evidence="2">Uncharacterized protein</fullName>
    </submittedName>
</protein>
<evidence type="ECO:0000256" key="1">
    <source>
        <dbReference type="SAM" id="SignalP"/>
    </source>
</evidence>
<gene>
    <name evidence="2" type="ORF">D6J04_08825</name>
</gene>
<sequence>MKLRKLSVLACGLIGITMGVHANEVLFTANQPMKIIFRIAHLNHNSQPVLGEPQLMEINKNTTVPIDMNNYDLAGVVILSVNGHELPLSANQFNQPKQCSMTTDKTKATGALAFSLSAHEMSCRSYGGVFG</sequence>
<feature type="signal peptide" evidence="1">
    <location>
        <begin position="1"/>
        <end position="22"/>
    </location>
</feature>
<evidence type="ECO:0000313" key="2">
    <source>
        <dbReference type="EMBL" id="RJT46634.1"/>
    </source>
</evidence>
<dbReference type="EMBL" id="QZWB01000008">
    <property type="protein sequence ID" value="RJT46634.1"/>
    <property type="molecule type" value="Genomic_DNA"/>
</dbReference>
<dbReference type="Proteomes" id="UP000270757">
    <property type="component" value="Unassembled WGS sequence"/>
</dbReference>
<dbReference type="AlphaFoldDB" id="A0A3A5L8G3"/>
<dbReference type="GeneID" id="48946433"/>